<evidence type="ECO:0000256" key="2">
    <source>
        <dbReference type="ARBA" id="ARBA00004533"/>
    </source>
</evidence>
<evidence type="ECO:0000256" key="3">
    <source>
        <dbReference type="ARBA" id="ARBA00012528"/>
    </source>
</evidence>
<feature type="transmembrane region" description="Helical" evidence="5">
    <location>
        <begin position="374"/>
        <end position="391"/>
    </location>
</feature>
<evidence type="ECO:0000256" key="4">
    <source>
        <dbReference type="ARBA" id="ARBA00034247"/>
    </source>
</evidence>
<dbReference type="InterPro" id="IPR000160">
    <property type="entry name" value="GGDEF_dom"/>
</dbReference>
<feature type="transmembrane region" description="Helical" evidence="5">
    <location>
        <begin position="283"/>
        <end position="301"/>
    </location>
</feature>
<keyword evidence="5" id="KW-0472">Membrane</keyword>
<dbReference type="Gene3D" id="3.30.70.270">
    <property type="match status" value="1"/>
</dbReference>
<dbReference type="InterPro" id="IPR011622">
    <property type="entry name" value="7TMR_DISM_rcpt_extracell_dom2"/>
</dbReference>
<sequence length="569" mass="63530">MKTRLLLALLLLLASLRGMPAFAEHHPLPANVSQTGPIGLHASYLMETDGRLSLEQAVAAHTRGAFRAVGTPVPNFGIGSVPVWLQLTVENPTAQPLERQLHIKTPWLDRVEVHFRLAGTTRASHVVADRKAFGQSPGDNRFFMLEHDFEPGLTELFIRVEKPDPMVVPLYLLTADEGRARERIQDYSYGLFYGFLLALLGYNLMLWAGLRDASYLLYSLYLGAFLLMNGSYTGHGFQWLWPDSRIWAQWSNPLLVLLYGSSGLAFALRFLDIRRHFPRLYRAITGYLGVFALLMLLAILTGSQKHALMLAFVFVLLFAGIMLALGAISMRSGQKPAEYFLLASIAAMLGAAISTLAVWGRIPTNEWTYRAADIGMMLDATLLALALTYRFRVTQAEKLRAEQLATRDPLTGIDNRRAFHDRALPLWNRARREDRELSLILLDIDHFKAINDTHGHAGGDRVLVATARLLESALRKQDVLARWGGEEFILLLPETGLSEAAHLAERLRAALEGLRVRHEGKDIAITASLGIARRKAGHPDLERLVAEADELLYHSKERGRNRVSSPEAP</sequence>
<evidence type="ECO:0000256" key="6">
    <source>
        <dbReference type="SAM" id="SignalP"/>
    </source>
</evidence>
<dbReference type="GO" id="GO:0052621">
    <property type="term" value="F:diguanylate cyclase activity"/>
    <property type="evidence" value="ECO:0007669"/>
    <property type="project" value="UniProtKB-EC"/>
</dbReference>
<dbReference type="GO" id="GO:0005886">
    <property type="term" value="C:plasma membrane"/>
    <property type="evidence" value="ECO:0007669"/>
    <property type="project" value="UniProtKB-SubCell"/>
</dbReference>
<proteinExistence type="predicted"/>
<accession>A0AA43Z3C8</accession>
<dbReference type="PANTHER" id="PTHR45138">
    <property type="entry name" value="REGULATORY COMPONENTS OF SENSORY TRANSDUCTION SYSTEM"/>
    <property type="match status" value="1"/>
</dbReference>
<keyword evidence="5" id="KW-1133">Transmembrane helix</keyword>
<dbReference type="GO" id="GO:0043709">
    <property type="term" value="P:cell adhesion involved in single-species biofilm formation"/>
    <property type="evidence" value="ECO:0007669"/>
    <property type="project" value="TreeGrafter"/>
</dbReference>
<dbReference type="Proteomes" id="UP000736384">
    <property type="component" value="Unassembled WGS sequence"/>
</dbReference>
<dbReference type="Pfam" id="PF07695">
    <property type="entry name" value="7TMR-DISM_7TM"/>
    <property type="match status" value="1"/>
</dbReference>
<dbReference type="AlphaFoldDB" id="A0AA43Z3C8"/>
<protein>
    <recommendedName>
        <fullName evidence="3">diguanylate cyclase</fullName>
        <ecNumber evidence="3">2.7.7.65</ecNumber>
    </recommendedName>
</protein>
<evidence type="ECO:0000256" key="1">
    <source>
        <dbReference type="ARBA" id="ARBA00001946"/>
    </source>
</evidence>
<gene>
    <name evidence="8" type="ORF">HA520_02525</name>
</gene>
<feature type="chain" id="PRO_5041466794" description="diguanylate cyclase" evidence="6">
    <location>
        <begin position="24"/>
        <end position="569"/>
    </location>
</feature>
<dbReference type="SMART" id="SM00267">
    <property type="entry name" value="GGDEF"/>
    <property type="match status" value="1"/>
</dbReference>
<dbReference type="InterPro" id="IPR050469">
    <property type="entry name" value="Diguanylate_Cyclase"/>
</dbReference>
<evidence type="ECO:0000259" key="7">
    <source>
        <dbReference type="PROSITE" id="PS50887"/>
    </source>
</evidence>
<dbReference type="InterPro" id="IPR029787">
    <property type="entry name" value="Nucleotide_cyclase"/>
</dbReference>
<name>A0AA43Z3C8_9GAMM</name>
<evidence type="ECO:0000313" key="9">
    <source>
        <dbReference type="Proteomes" id="UP000736384"/>
    </source>
</evidence>
<comment type="caution">
    <text evidence="8">The sequence shown here is derived from an EMBL/GenBank/DDBJ whole genome shotgun (WGS) entry which is preliminary data.</text>
</comment>
<dbReference type="EC" id="2.7.7.65" evidence="3"/>
<feature type="transmembrane region" description="Helical" evidence="5">
    <location>
        <begin position="340"/>
        <end position="362"/>
    </location>
</feature>
<comment type="catalytic activity">
    <reaction evidence="4">
        <text>2 GTP = 3',3'-c-di-GMP + 2 diphosphate</text>
        <dbReference type="Rhea" id="RHEA:24898"/>
        <dbReference type="ChEBI" id="CHEBI:33019"/>
        <dbReference type="ChEBI" id="CHEBI:37565"/>
        <dbReference type="ChEBI" id="CHEBI:58805"/>
        <dbReference type="EC" id="2.7.7.65"/>
    </reaction>
</comment>
<feature type="transmembrane region" description="Helical" evidence="5">
    <location>
        <begin position="187"/>
        <end position="208"/>
    </location>
</feature>
<comment type="cofactor">
    <cofactor evidence="1">
        <name>Mg(2+)</name>
        <dbReference type="ChEBI" id="CHEBI:18420"/>
    </cofactor>
</comment>
<dbReference type="FunFam" id="3.30.70.270:FF:000001">
    <property type="entry name" value="Diguanylate cyclase domain protein"/>
    <property type="match status" value="1"/>
</dbReference>
<evidence type="ECO:0000256" key="5">
    <source>
        <dbReference type="SAM" id="Phobius"/>
    </source>
</evidence>
<feature type="signal peptide" evidence="6">
    <location>
        <begin position="1"/>
        <end position="23"/>
    </location>
</feature>
<dbReference type="SUPFAM" id="SSF55073">
    <property type="entry name" value="Nucleotide cyclase"/>
    <property type="match status" value="1"/>
</dbReference>
<reference evidence="8" key="1">
    <citation type="submission" date="2020-03" db="EMBL/GenBank/DDBJ databases">
        <title>Genome assembly of Azotobacter chroococcum W5.</title>
        <authorList>
            <person name="Kannepalli A."/>
        </authorList>
    </citation>
    <scope>NUCLEOTIDE SEQUENCE</scope>
    <source>
        <strain evidence="8">W5</strain>
    </source>
</reference>
<dbReference type="PANTHER" id="PTHR45138:SF9">
    <property type="entry name" value="DIGUANYLATE CYCLASE DGCM-RELATED"/>
    <property type="match status" value="1"/>
</dbReference>
<dbReference type="GO" id="GO:1902201">
    <property type="term" value="P:negative regulation of bacterial-type flagellum-dependent cell motility"/>
    <property type="evidence" value="ECO:0007669"/>
    <property type="project" value="TreeGrafter"/>
</dbReference>
<dbReference type="EMBL" id="JAAPAP010000002">
    <property type="protein sequence ID" value="NHN76168.1"/>
    <property type="molecule type" value="Genomic_DNA"/>
</dbReference>
<organism evidence="8 9">
    <name type="scientific">Azotobacter chroococcum</name>
    <dbReference type="NCBI Taxonomy" id="353"/>
    <lineage>
        <taxon>Bacteria</taxon>
        <taxon>Pseudomonadati</taxon>
        <taxon>Pseudomonadota</taxon>
        <taxon>Gammaproteobacteria</taxon>
        <taxon>Pseudomonadales</taxon>
        <taxon>Pseudomonadaceae</taxon>
        <taxon>Azotobacter</taxon>
    </lineage>
</organism>
<dbReference type="RefSeq" id="WP_165891496.1">
    <property type="nucleotide sequence ID" value="NZ_JAAPAP010000002.1"/>
</dbReference>
<dbReference type="InterPro" id="IPR043128">
    <property type="entry name" value="Rev_trsase/Diguanyl_cyclase"/>
</dbReference>
<keyword evidence="6" id="KW-0732">Signal</keyword>
<dbReference type="NCBIfam" id="TIGR00254">
    <property type="entry name" value="GGDEF"/>
    <property type="match status" value="1"/>
</dbReference>
<dbReference type="Gene3D" id="2.60.40.2380">
    <property type="match status" value="1"/>
</dbReference>
<dbReference type="Pfam" id="PF00990">
    <property type="entry name" value="GGDEF"/>
    <property type="match status" value="1"/>
</dbReference>
<dbReference type="PROSITE" id="PS50887">
    <property type="entry name" value="GGDEF"/>
    <property type="match status" value="1"/>
</dbReference>
<dbReference type="CDD" id="cd01949">
    <property type="entry name" value="GGDEF"/>
    <property type="match status" value="1"/>
</dbReference>
<feature type="transmembrane region" description="Helical" evidence="5">
    <location>
        <begin position="254"/>
        <end position="271"/>
    </location>
</feature>
<feature type="transmembrane region" description="Helical" evidence="5">
    <location>
        <begin position="215"/>
        <end position="234"/>
    </location>
</feature>
<keyword evidence="5" id="KW-0812">Transmembrane</keyword>
<dbReference type="Pfam" id="PF07696">
    <property type="entry name" value="7TMR-DISMED2"/>
    <property type="match status" value="1"/>
</dbReference>
<feature type="transmembrane region" description="Helical" evidence="5">
    <location>
        <begin position="307"/>
        <end position="328"/>
    </location>
</feature>
<feature type="domain" description="GGDEF" evidence="7">
    <location>
        <begin position="435"/>
        <end position="568"/>
    </location>
</feature>
<comment type="subcellular location">
    <subcellularLocation>
        <location evidence="2">Cell inner membrane</location>
    </subcellularLocation>
</comment>
<dbReference type="InterPro" id="IPR011623">
    <property type="entry name" value="7TMR_DISM_rcpt_extracell_dom1"/>
</dbReference>
<evidence type="ECO:0000313" key="8">
    <source>
        <dbReference type="EMBL" id="NHN76168.1"/>
    </source>
</evidence>